<keyword evidence="1" id="KW-0812">Transmembrane</keyword>
<dbReference type="EMBL" id="JAMZFV010000022">
    <property type="protein sequence ID" value="MCP1111030.1"/>
    <property type="molecule type" value="Genomic_DNA"/>
</dbReference>
<gene>
    <name evidence="2" type="ORF">NK118_12290</name>
</gene>
<dbReference type="InterPro" id="IPR019206">
    <property type="entry name" value="DUF2085_TM"/>
</dbReference>
<protein>
    <submittedName>
        <fullName evidence="2">DUF2085 domain-containing protein</fullName>
    </submittedName>
</protein>
<dbReference type="Proteomes" id="UP001523565">
    <property type="component" value="Unassembled WGS sequence"/>
</dbReference>
<keyword evidence="3" id="KW-1185">Reference proteome</keyword>
<evidence type="ECO:0000313" key="3">
    <source>
        <dbReference type="Proteomes" id="UP001523565"/>
    </source>
</evidence>
<sequence>MSKLRQSVLEFIRTIGNHSGCHQLPERSFFYKGKQFPVCARCTGVTIGQIIAVIVAVFIRVPVNVSLGLLGLMGIDWGLQELHIKESSNRRRLLTGIGGGFGIFSLYIMIFRHIFTRKKATT</sequence>
<accession>A0ABT1EK13</accession>
<dbReference type="RefSeq" id="WP_262069911.1">
    <property type="nucleotide sequence ID" value="NZ_JAMXOC010000022.1"/>
</dbReference>
<feature type="transmembrane region" description="Helical" evidence="1">
    <location>
        <begin position="50"/>
        <end position="73"/>
    </location>
</feature>
<name>A0ABT1EK13_9FIRM</name>
<comment type="caution">
    <text evidence="2">The sequence shown here is derived from an EMBL/GenBank/DDBJ whole genome shotgun (WGS) entry which is preliminary data.</text>
</comment>
<keyword evidence="1" id="KW-1133">Transmembrane helix</keyword>
<dbReference type="Pfam" id="PF09858">
    <property type="entry name" value="DUF2085"/>
    <property type="match status" value="1"/>
</dbReference>
<proteinExistence type="predicted"/>
<evidence type="ECO:0000256" key="1">
    <source>
        <dbReference type="SAM" id="Phobius"/>
    </source>
</evidence>
<organism evidence="2 3">
    <name type="scientific">Ohessyouella blattaphilus</name>
    <dbReference type="NCBI Taxonomy" id="2949333"/>
    <lineage>
        <taxon>Bacteria</taxon>
        <taxon>Bacillati</taxon>
        <taxon>Bacillota</taxon>
        <taxon>Clostridia</taxon>
        <taxon>Lachnospirales</taxon>
        <taxon>Lachnospiraceae</taxon>
        <taxon>Ohessyouella</taxon>
    </lineage>
</organism>
<evidence type="ECO:0000313" key="2">
    <source>
        <dbReference type="EMBL" id="MCP1111030.1"/>
    </source>
</evidence>
<keyword evidence="1" id="KW-0472">Membrane</keyword>
<reference evidence="2 3" key="1">
    <citation type="journal article" date="2022" name="Genome Biol. Evol.">
        <title>Host diet, physiology and behaviors set the stage for Lachnospiraceae cladogenesis.</title>
        <authorList>
            <person name="Vera-Ponce De Leon A."/>
            <person name="Schneider M."/>
            <person name="Jahnes B.C."/>
            <person name="Sadowski V."/>
            <person name="Camuy-Velez L.A."/>
            <person name="Duan J."/>
            <person name="Sabree Z.L."/>
        </authorList>
    </citation>
    <scope>NUCLEOTIDE SEQUENCE [LARGE SCALE GENOMIC DNA]</scope>
    <source>
        <strain evidence="2 3">PAL227</strain>
    </source>
</reference>
<feature type="transmembrane region" description="Helical" evidence="1">
    <location>
        <begin position="93"/>
        <end position="115"/>
    </location>
</feature>